<dbReference type="GO" id="GO:0060271">
    <property type="term" value="P:cilium assembly"/>
    <property type="evidence" value="ECO:0007669"/>
    <property type="project" value="InterPro"/>
</dbReference>
<accession>A0A812DTE6</accession>
<keyword evidence="1" id="KW-0175">Coiled coil</keyword>
<dbReference type="InterPro" id="IPR033545">
    <property type="entry name" value="CEP89"/>
</dbReference>
<dbReference type="GO" id="GO:0045202">
    <property type="term" value="C:synapse"/>
    <property type="evidence" value="ECO:0007669"/>
    <property type="project" value="GOC"/>
</dbReference>
<organism evidence="2 3">
    <name type="scientific">Acanthosepion pharaonis</name>
    <name type="common">Pharaoh cuttlefish</name>
    <name type="synonym">Sepia pharaonis</name>
    <dbReference type="NCBI Taxonomy" id="158019"/>
    <lineage>
        <taxon>Eukaryota</taxon>
        <taxon>Metazoa</taxon>
        <taxon>Spiralia</taxon>
        <taxon>Lophotrochozoa</taxon>
        <taxon>Mollusca</taxon>
        <taxon>Cephalopoda</taxon>
        <taxon>Coleoidea</taxon>
        <taxon>Decapodiformes</taxon>
        <taxon>Sepiida</taxon>
        <taxon>Sepiina</taxon>
        <taxon>Sepiidae</taxon>
        <taxon>Acanthosepion</taxon>
    </lineage>
</organism>
<sequence length="614" mass="71282">MSERKKKHSLKLHISAAVLPSAAFVAVPNAPVPSIIKCIEDAPLMGALLNSTVVSRMFGSPQPDPDENQEQQASIRDYEEMNDKGYLTIPFGELTPDKRSESFIDGMNFTEKAYEFHKKSNESEEINKNSSCLPAPVLEETLLARNCFQTEEIEEDIVHLAEETQTGIFESTEQRSSEELHETEAVNHRREQQLKTEIINLRDIVHRLNIELSKYQAKYCSAQILEQCQNIEGLPTQGPIPSWLISTKYLSPLVMEYGEQIEKLEANLTMYKKEFEKASNYCSELITENENLHEKLDKLTSGSSHVLERSVTEQRIDLLTAENLILLEQIKSEKTKSRDTFYTHSAEIQELKDQLHLKSERCNKLEQELMQEVQKNQELKISLDRLKSENQNKIALTEYENKLSALKKEHNDTIAEHEKAKIDLQTELESCYKDKEMSLSVQAQCKDKIERMHATIKGLKAKTREYEITNRKLLEALKITQNMEYLSQEQMQRFRLNEEVVQKILEKHSKSAEQHKQIKNKLKIYKKKLSDELLCKKEAINNLRQEFEIQIRQLCATLKHKEHLLQISEADRLEMENDMEILWQAAQNENQVMRQILKRISCQCQTRSLLSDDS</sequence>
<dbReference type="PANTHER" id="PTHR36170:SF1">
    <property type="entry name" value="CENTROSOMAL PROTEIN OF 89 KDA"/>
    <property type="match status" value="1"/>
</dbReference>
<comment type="caution">
    <text evidence="2">The sequence shown here is derived from an EMBL/GenBank/DDBJ whole genome shotgun (WGS) entry which is preliminary data.</text>
</comment>
<protein>
    <submittedName>
        <fullName evidence="2">CEP89</fullName>
    </submittedName>
</protein>
<name>A0A812DTE6_ACAPH</name>
<dbReference type="OrthoDB" id="6622877at2759"/>
<reference evidence="2" key="1">
    <citation type="submission" date="2021-01" db="EMBL/GenBank/DDBJ databases">
        <authorList>
            <person name="Li R."/>
            <person name="Bekaert M."/>
        </authorList>
    </citation>
    <scope>NUCLEOTIDE SEQUENCE</scope>
    <source>
        <strain evidence="2">Farmed</strain>
    </source>
</reference>
<keyword evidence="3" id="KW-1185">Reference proteome</keyword>
<gene>
    <name evidence="2" type="ORF">SPHA_58791</name>
</gene>
<dbReference type="Proteomes" id="UP000597762">
    <property type="component" value="Unassembled WGS sequence"/>
</dbReference>
<dbReference type="GO" id="GO:0007005">
    <property type="term" value="P:mitochondrion organization"/>
    <property type="evidence" value="ECO:0007669"/>
    <property type="project" value="InterPro"/>
</dbReference>
<feature type="coiled-coil region" evidence="1">
    <location>
        <begin position="348"/>
        <end position="427"/>
    </location>
</feature>
<evidence type="ECO:0000313" key="2">
    <source>
        <dbReference type="EMBL" id="CAE1306567.1"/>
    </source>
</evidence>
<evidence type="ECO:0000313" key="3">
    <source>
        <dbReference type="Proteomes" id="UP000597762"/>
    </source>
</evidence>
<dbReference type="EMBL" id="CAHIKZ030004041">
    <property type="protein sequence ID" value="CAE1306567.1"/>
    <property type="molecule type" value="Genomic_DNA"/>
</dbReference>
<feature type="coiled-coil region" evidence="1">
    <location>
        <begin position="254"/>
        <end position="281"/>
    </location>
</feature>
<dbReference type="GO" id="GO:0007268">
    <property type="term" value="P:chemical synaptic transmission"/>
    <property type="evidence" value="ECO:0007669"/>
    <property type="project" value="InterPro"/>
</dbReference>
<dbReference type="AlphaFoldDB" id="A0A812DTE6"/>
<dbReference type="GO" id="GO:0005814">
    <property type="term" value="C:centriole"/>
    <property type="evidence" value="ECO:0007669"/>
    <property type="project" value="InterPro"/>
</dbReference>
<evidence type="ECO:0000256" key="1">
    <source>
        <dbReference type="SAM" id="Coils"/>
    </source>
</evidence>
<proteinExistence type="predicted"/>
<dbReference type="GO" id="GO:0097539">
    <property type="term" value="C:ciliary transition fiber"/>
    <property type="evidence" value="ECO:0007669"/>
    <property type="project" value="TreeGrafter"/>
</dbReference>
<dbReference type="PANTHER" id="PTHR36170">
    <property type="entry name" value="CENTROSOMAL PROTEIN OF 89 KDA"/>
    <property type="match status" value="1"/>
</dbReference>